<feature type="domain" description="Lantibiotic dehydratase N-terminal" evidence="1">
    <location>
        <begin position="33"/>
        <end position="212"/>
    </location>
</feature>
<evidence type="ECO:0000313" key="4">
    <source>
        <dbReference type="Proteomes" id="UP001589734"/>
    </source>
</evidence>
<proteinExistence type="predicted"/>
<evidence type="ECO:0000313" key="3">
    <source>
        <dbReference type="EMBL" id="MFC0079513.1"/>
    </source>
</evidence>
<organism evidence="3 4">
    <name type="scientific">Flavobacterium procerum</name>
    <dbReference type="NCBI Taxonomy" id="1455569"/>
    <lineage>
        <taxon>Bacteria</taxon>
        <taxon>Pseudomonadati</taxon>
        <taxon>Bacteroidota</taxon>
        <taxon>Flavobacteriia</taxon>
        <taxon>Flavobacteriales</taxon>
        <taxon>Flavobacteriaceae</taxon>
        <taxon>Flavobacterium</taxon>
    </lineage>
</organism>
<protein>
    <submittedName>
        <fullName evidence="3">Thiopeptide-type bacteriocin biosynthesis protein</fullName>
    </submittedName>
</protein>
<reference evidence="3 4" key="1">
    <citation type="submission" date="2024-09" db="EMBL/GenBank/DDBJ databases">
        <authorList>
            <person name="Sun Q."/>
            <person name="Mori K."/>
        </authorList>
    </citation>
    <scope>NUCLEOTIDE SEQUENCE [LARGE SCALE GENOMIC DNA]</scope>
    <source>
        <strain evidence="3 4">CGMCC 1.12926</strain>
    </source>
</reference>
<dbReference type="InterPro" id="IPR006827">
    <property type="entry name" value="Lant_deHydtase_N"/>
</dbReference>
<feature type="domain" description="Thiopeptide-type bacteriocin biosynthesis" evidence="2">
    <location>
        <begin position="700"/>
        <end position="940"/>
    </location>
</feature>
<keyword evidence="4" id="KW-1185">Reference proteome</keyword>
<comment type="caution">
    <text evidence="3">The sequence shown here is derived from an EMBL/GenBank/DDBJ whole genome shotgun (WGS) entry which is preliminary data.</text>
</comment>
<dbReference type="RefSeq" id="WP_379687158.1">
    <property type="nucleotide sequence ID" value="NZ_JBHLYW010000022.1"/>
</dbReference>
<name>A0ABV6BWY2_9FLAO</name>
<gene>
    <name evidence="3" type="ORF">ACFFLS_20880</name>
</gene>
<dbReference type="EMBL" id="JBHLYW010000022">
    <property type="protein sequence ID" value="MFC0079513.1"/>
    <property type="molecule type" value="Genomic_DNA"/>
</dbReference>
<sequence length="952" mass="111920">MIFFDNIVKRVANFSIQSYEENRKNKINFFKTNELFRLSILISSRTLYEDVIKSKDDKIKKSLSKYFIRAHFNPTPFGVFNSVGTLKWGNSTVIINDKVLALNVKYDSLFFSNHLNSISGNEWLKKMYCINPSIHFLNNSKISFFKSDINNGDKVEQQHVEIDYDSDLEWLINRFKKLTVLEDVLNEIILEGFEIDEVKSYLKNVVDCGLIIDYFLFYPYAEKLSKPNKSLDSKLVRKDFYILAESNEIKNFSQQYLGEQDRFFKFENNEGKYSHAVNTYDKEGGTLDFDFKEKIGRYIEFTIQYNSHTSYRNDTLKKFIGKIGERYNDGFIPISKIFNPYSGLAYTSLLESYDLKLDQEVLRKILAETEDDIYLNLPLNSNKEKKTNKLPASFSVMAEGLICKKTKAKILYIKSLGSSSALNLIARFSDITNSICQEIVDFEKEMNSEKILADINCIGTFRSINVTAKKQFYDFSIPINTSFDGENAILLSDIFVHLNGGDLRLVSQKYKKEILPKITSALNPILSDSEIYRFLCDFEYYNQEMYGVIFNFNSYSYFKPYVPRIYMEENVLLSPAQILLVDKDYTFVEFIKYLLEKIEHYNFSTLINIVERQGVLVLDTEDEDDIKFLYEKIKENKFTYISESLYESFNPLVIDNGNSNYSHELVIGVKNTSYFRNVVAYDNIDEISNNNVNIPIISDWLYVEMFSNSYSNKDILKYVYNEILENTAVSLFFFVNYYNPDKCLRLRFKTNSHENKENIIGKIHELKNINLISKYHISLYDQEIHRYGGVRLMELAEDIFNLDSLNLLVTIVNGELNDDLIKVMAILKIKSYLELFEFSLDEMIDYCEDLINMFQNEFKLTSDLRKSFNKEFLTIKFLINEFEFSNYLNNEKIKKSIEVELDDNFDKKNYVSILIHMSMNRHFEDNQRFNEFKTYYLTKSFLNQMKFTKKGQ</sequence>
<accession>A0ABV6BWY2</accession>
<evidence type="ECO:0000259" key="1">
    <source>
        <dbReference type="Pfam" id="PF04738"/>
    </source>
</evidence>
<dbReference type="NCBIfam" id="TIGR03891">
    <property type="entry name" value="thiopep_ocin"/>
    <property type="match status" value="1"/>
</dbReference>
<dbReference type="Pfam" id="PF04738">
    <property type="entry name" value="Lant_dehydr_N"/>
    <property type="match status" value="2"/>
</dbReference>
<dbReference type="Proteomes" id="UP001589734">
    <property type="component" value="Unassembled WGS sequence"/>
</dbReference>
<dbReference type="Pfam" id="PF14028">
    <property type="entry name" value="Lant_dehydr_C"/>
    <property type="match status" value="1"/>
</dbReference>
<feature type="domain" description="Lantibiotic dehydratase N-terminal" evidence="1">
    <location>
        <begin position="313"/>
        <end position="621"/>
    </location>
</feature>
<evidence type="ECO:0000259" key="2">
    <source>
        <dbReference type="Pfam" id="PF14028"/>
    </source>
</evidence>
<dbReference type="InterPro" id="IPR023809">
    <property type="entry name" value="Thiopep_bacteriocin_synth_dom"/>
</dbReference>